<accession>A0A507QN87</accession>
<keyword evidence="1" id="KW-0479">Metal-binding</keyword>
<dbReference type="EMBL" id="VIFY01000215">
    <property type="protein sequence ID" value="TQB68460.1"/>
    <property type="molecule type" value="Genomic_DNA"/>
</dbReference>
<dbReference type="PROSITE" id="PS50016">
    <property type="entry name" value="ZF_PHD_2"/>
    <property type="match status" value="1"/>
</dbReference>
<feature type="domain" description="PHD-type" evidence="7">
    <location>
        <begin position="81"/>
        <end position="128"/>
    </location>
</feature>
<feature type="compositionally biased region" description="Polar residues" evidence="6">
    <location>
        <begin position="162"/>
        <end position="186"/>
    </location>
</feature>
<dbReference type="SMART" id="SM00249">
    <property type="entry name" value="PHD"/>
    <property type="match status" value="1"/>
</dbReference>
<evidence type="ECO:0000256" key="6">
    <source>
        <dbReference type="SAM" id="MobiDB-lite"/>
    </source>
</evidence>
<keyword evidence="2 4" id="KW-0863">Zinc-finger</keyword>
<feature type="region of interest" description="Disordered" evidence="6">
    <location>
        <begin position="160"/>
        <end position="186"/>
    </location>
</feature>
<feature type="coiled-coil region" evidence="5">
    <location>
        <begin position="252"/>
        <end position="279"/>
    </location>
</feature>
<feature type="region of interest" description="Disordered" evidence="6">
    <location>
        <begin position="1"/>
        <end position="27"/>
    </location>
</feature>
<evidence type="ECO:0000313" key="8">
    <source>
        <dbReference type="EMBL" id="TQB68460.1"/>
    </source>
</evidence>
<evidence type="ECO:0000256" key="4">
    <source>
        <dbReference type="PROSITE-ProRule" id="PRU00146"/>
    </source>
</evidence>
<dbReference type="Gene3D" id="3.30.40.10">
    <property type="entry name" value="Zinc/RING finger domain, C3HC4 (zinc finger)"/>
    <property type="match status" value="1"/>
</dbReference>
<dbReference type="Pfam" id="PF00628">
    <property type="entry name" value="PHD"/>
    <property type="match status" value="1"/>
</dbReference>
<organism evidence="8 9">
    <name type="scientific">Monascus purpureus</name>
    <name type="common">Red mold</name>
    <name type="synonym">Monascus anka</name>
    <dbReference type="NCBI Taxonomy" id="5098"/>
    <lineage>
        <taxon>Eukaryota</taxon>
        <taxon>Fungi</taxon>
        <taxon>Dikarya</taxon>
        <taxon>Ascomycota</taxon>
        <taxon>Pezizomycotina</taxon>
        <taxon>Eurotiomycetes</taxon>
        <taxon>Eurotiomycetidae</taxon>
        <taxon>Eurotiales</taxon>
        <taxon>Aspergillaceae</taxon>
        <taxon>Monascus</taxon>
    </lineage>
</organism>
<dbReference type="AlphaFoldDB" id="A0A507QN87"/>
<evidence type="ECO:0000256" key="5">
    <source>
        <dbReference type="SAM" id="Coils"/>
    </source>
</evidence>
<dbReference type="InterPro" id="IPR019787">
    <property type="entry name" value="Znf_PHD-finger"/>
</dbReference>
<reference evidence="8 9" key="1">
    <citation type="submission" date="2019-06" db="EMBL/GenBank/DDBJ databases">
        <title>Wine fermentation using esterase from Monascus purpureus.</title>
        <authorList>
            <person name="Geng C."/>
            <person name="Zhang Y."/>
        </authorList>
    </citation>
    <scope>NUCLEOTIDE SEQUENCE [LARGE SCALE GENOMIC DNA]</scope>
    <source>
        <strain evidence="8">HQ1</strain>
    </source>
</reference>
<sequence length="320" mass="35110">MLRSPNAYGPPFQVGRSPNIQGPSPPSYTTIEEHSADLSGLRAVLSQNLAYYGSRPKTSVASEPELSRVYHEWIKAGRLHNVVCSACHNPDDLLLCKTCCRSYHGSCLPPSDVPGSPANFHCPFCKRKRWDRFPPQSTVSASVSDASHSNTLSERGVGMLASPSSHVAASNQTSPGTNENSMPGVQVSPVQPFSDTDQLRNNQVQDSISQSAELCARAKEFLSEYGGFPQGQEYRQGFLLQLGWMMKEVESHQMLFHEVQNLREENARLQNENSQLKGGYQPPRIPTEAMLAVSSRANSPIPRPSDAAGKSWDSIVLDLI</sequence>
<dbReference type="InterPro" id="IPR019786">
    <property type="entry name" value="Zinc_finger_PHD-type_CS"/>
</dbReference>
<gene>
    <name evidence="8" type="ORF">MPDQ_003403</name>
</gene>
<dbReference type="GO" id="GO:0008270">
    <property type="term" value="F:zinc ion binding"/>
    <property type="evidence" value="ECO:0007669"/>
    <property type="project" value="UniProtKB-KW"/>
</dbReference>
<dbReference type="OrthoDB" id="336088at2759"/>
<evidence type="ECO:0000256" key="3">
    <source>
        <dbReference type="ARBA" id="ARBA00022833"/>
    </source>
</evidence>
<keyword evidence="5" id="KW-0175">Coiled coil</keyword>
<comment type="caution">
    <text evidence="8">The sequence shown here is derived from an EMBL/GenBank/DDBJ whole genome shotgun (WGS) entry which is preliminary data.</text>
</comment>
<dbReference type="PROSITE" id="PS01359">
    <property type="entry name" value="ZF_PHD_1"/>
    <property type="match status" value="1"/>
</dbReference>
<dbReference type="SUPFAM" id="SSF57903">
    <property type="entry name" value="FYVE/PHD zinc finger"/>
    <property type="match status" value="1"/>
</dbReference>
<evidence type="ECO:0000259" key="7">
    <source>
        <dbReference type="PROSITE" id="PS50016"/>
    </source>
</evidence>
<keyword evidence="3" id="KW-0862">Zinc</keyword>
<evidence type="ECO:0000256" key="1">
    <source>
        <dbReference type="ARBA" id="ARBA00022723"/>
    </source>
</evidence>
<proteinExistence type="predicted"/>
<dbReference type="Proteomes" id="UP000319663">
    <property type="component" value="Unassembled WGS sequence"/>
</dbReference>
<evidence type="ECO:0000313" key="9">
    <source>
        <dbReference type="Proteomes" id="UP000319663"/>
    </source>
</evidence>
<evidence type="ECO:0000256" key="2">
    <source>
        <dbReference type="ARBA" id="ARBA00022771"/>
    </source>
</evidence>
<name>A0A507QN87_MONPU</name>
<dbReference type="InterPro" id="IPR013083">
    <property type="entry name" value="Znf_RING/FYVE/PHD"/>
</dbReference>
<dbReference type="InterPro" id="IPR001965">
    <property type="entry name" value="Znf_PHD"/>
</dbReference>
<protein>
    <recommendedName>
        <fullName evidence="7">PHD-type domain-containing protein</fullName>
    </recommendedName>
</protein>
<keyword evidence="9" id="KW-1185">Reference proteome</keyword>
<dbReference type="InterPro" id="IPR011011">
    <property type="entry name" value="Znf_FYVE_PHD"/>
</dbReference>
<dbReference type="STRING" id="5098.A0A507QN87"/>
<feature type="compositionally biased region" description="Polar residues" evidence="6">
    <location>
        <begin position="16"/>
        <end position="27"/>
    </location>
</feature>